<dbReference type="Proteomes" id="UP001501005">
    <property type="component" value="Unassembled WGS sequence"/>
</dbReference>
<dbReference type="EMBL" id="BAAAHG010000040">
    <property type="protein sequence ID" value="GAA0922857.1"/>
    <property type="molecule type" value="Genomic_DNA"/>
</dbReference>
<evidence type="ECO:0000313" key="7">
    <source>
        <dbReference type="Proteomes" id="UP001501005"/>
    </source>
</evidence>
<proteinExistence type="predicted"/>
<organism evidence="6 7">
    <name type="scientific">Streptomyces thermoalcalitolerans</name>
    <dbReference type="NCBI Taxonomy" id="65605"/>
    <lineage>
        <taxon>Bacteria</taxon>
        <taxon>Bacillati</taxon>
        <taxon>Actinomycetota</taxon>
        <taxon>Actinomycetes</taxon>
        <taxon>Kitasatosporales</taxon>
        <taxon>Streptomycetaceae</taxon>
        <taxon>Streptomyces</taxon>
    </lineage>
</organism>
<evidence type="ECO:0000313" key="6">
    <source>
        <dbReference type="EMBL" id="GAA0922857.1"/>
    </source>
</evidence>
<evidence type="ECO:0000256" key="3">
    <source>
        <dbReference type="ARBA" id="ARBA00023163"/>
    </source>
</evidence>
<protein>
    <submittedName>
        <fullName evidence="6">TetR/AcrR family transcriptional regulator</fullName>
    </submittedName>
</protein>
<name>A0ABN1P6B4_9ACTN</name>
<dbReference type="PANTHER" id="PTHR30055:SF234">
    <property type="entry name" value="HTH-TYPE TRANSCRIPTIONAL REGULATOR BETI"/>
    <property type="match status" value="1"/>
</dbReference>
<dbReference type="InterPro" id="IPR050109">
    <property type="entry name" value="HTH-type_TetR-like_transc_reg"/>
</dbReference>
<evidence type="ECO:0000256" key="1">
    <source>
        <dbReference type="ARBA" id="ARBA00023015"/>
    </source>
</evidence>
<reference evidence="6 7" key="1">
    <citation type="journal article" date="2019" name="Int. J. Syst. Evol. Microbiol.">
        <title>The Global Catalogue of Microorganisms (GCM) 10K type strain sequencing project: providing services to taxonomists for standard genome sequencing and annotation.</title>
        <authorList>
            <consortium name="The Broad Institute Genomics Platform"/>
            <consortium name="The Broad Institute Genome Sequencing Center for Infectious Disease"/>
            <person name="Wu L."/>
            <person name="Ma J."/>
        </authorList>
    </citation>
    <scope>NUCLEOTIDE SEQUENCE [LARGE SCALE GENOMIC DNA]</scope>
    <source>
        <strain evidence="6 7">JCM 10673</strain>
    </source>
</reference>
<evidence type="ECO:0000259" key="5">
    <source>
        <dbReference type="PROSITE" id="PS50977"/>
    </source>
</evidence>
<keyword evidence="1" id="KW-0805">Transcription regulation</keyword>
<dbReference type="Gene3D" id="1.10.357.10">
    <property type="entry name" value="Tetracycline Repressor, domain 2"/>
    <property type="match status" value="1"/>
</dbReference>
<evidence type="ECO:0000256" key="4">
    <source>
        <dbReference type="PROSITE-ProRule" id="PRU00335"/>
    </source>
</evidence>
<dbReference type="RefSeq" id="WP_344052225.1">
    <property type="nucleotide sequence ID" value="NZ_BAAAHG010000040.1"/>
</dbReference>
<sequence>MAGKTGARRQRSLETRARLLDAALKLFVAHGYDGTTIEAIAREAKVAVQTVYFKFGTKIAILKELLDVRVAGDHEPVPTVERDWFRNAVEAEDPRVHLRHQVDGAREIYDRVADVLEVLRNAAIANEEIRPLWERNKEQRYEIQSLLVKALVKKHPLPEGMSIDRAVDTSYTLLGPEIYHLLVTERGWSSQEWADWVHTGLCRHLLGEA</sequence>
<keyword evidence="3" id="KW-0804">Transcription</keyword>
<feature type="domain" description="HTH tetR-type" evidence="5">
    <location>
        <begin position="13"/>
        <end position="73"/>
    </location>
</feature>
<dbReference type="PANTHER" id="PTHR30055">
    <property type="entry name" value="HTH-TYPE TRANSCRIPTIONAL REGULATOR RUTR"/>
    <property type="match status" value="1"/>
</dbReference>
<dbReference type="PRINTS" id="PR00455">
    <property type="entry name" value="HTHTETR"/>
</dbReference>
<dbReference type="PROSITE" id="PS50977">
    <property type="entry name" value="HTH_TETR_2"/>
    <property type="match status" value="1"/>
</dbReference>
<comment type="caution">
    <text evidence="6">The sequence shown here is derived from an EMBL/GenBank/DDBJ whole genome shotgun (WGS) entry which is preliminary data.</text>
</comment>
<gene>
    <name evidence="6" type="ORF">GCM10009549_42860</name>
</gene>
<evidence type="ECO:0000256" key="2">
    <source>
        <dbReference type="ARBA" id="ARBA00023125"/>
    </source>
</evidence>
<keyword evidence="2 4" id="KW-0238">DNA-binding</keyword>
<dbReference type="InterPro" id="IPR001647">
    <property type="entry name" value="HTH_TetR"/>
</dbReference>
<feature type="DNA-binding region" description="H-T-H motif" evidence="4">
    <location>
        <begin position="36"/>
        <end position="55"/>
    </location>
</feature>
<accession>A0ABN1P6B4</accession>
<dbReference type="Pfam" id="PF00440">
    <property type="entry name" value="TetR_N"/>
    <property type="match status" value="1"/>
</dbReference>
<dbReference type="SUPFAM" id="SSF46689">
    <property type="entry name" value="Homeodomain-like"/>
    <property type="match status" value="1"/>
</dbReference>
<keyword evidence="7" id="KW-1185">Reference proteome</keyword>
<dbReference type="InterPro" id="IPR009057">
    <property type="entry name" value="Homeodomain-like_sf"/>
</dbReference>